<dbReference type="SUPFAM" id="SSF63817">
    <property type="entry name" value="Sortase"/>
    <property type="match status" value="1"/>
</dbReference>
<evidence type="ECO:0000256" key="3">
    <source>
        <dbReference type="SAM" id="Phobius"/>
    </source>
</evidence>
<evidence type="ECO:0000313" key="4">
    <source>
        <dbReference type="EMBL" id="HAT4308272.1"/>
    </source>
</evidence>
<keyword evidence="3" id="KW-0812">Transmembrane</keyword>
<accession>A0A8H9QY51</accession>
<evidence type="ECO:0000256" key="1">
    <source>
        <dbReference type="ARBA" id="ARBA00022801"/>
    </source>
</evidence>
<dbReference type="Pfam" id="PF04203">
    <property type="entry name" value="Sortase"/>
    <property type="match status" value="1"/>
</dbReference>
<evidence type="ECO:0000256" key="2">
    <source>
        <dbReference type="PIRSR" id="PIRSR605754-1"/>
    </source>
</evidence>
<dbReference type="CDD" id="cd06166">
    <property type="entry name" value="Sortase_D_2"/>
    <property type="match status" value="1"/>
</dbReference>
<reference evidence="4" key="2">
    <citation type="submission" date="2020-07" db="EMBL/GenBank/DDBJ databases">
        <authorList>
            <consortium name="NCBI Pathogen Detection Project"/>
        </authorList>
    </citation>
    <scope>NUCLEOTIDE SEQUENCE</scope>
    <source>
        <strain evidence="4">C8</strain>
    </source>
</reference>
<dbReference type="GO" id="GO:0016787">
    <property type="term" value="F:hydrolase activity"/>
    <property type="evidence" value="ECO:0007669"/>
    <property type="project" value="UniProtKB-KW"/>
</dbReference>
<gene>
    <name evidence="4" type="ORF">I9080_002082</name>
</gene>
<proteinExistence type="predicted"/>
<feature type="transmembrane region" description="Helical" evidence="3">
    <location>
        <begin position="6"/>
        <end position="28"/>
    </location>
</feature>
<feature type="active site" description="Acyl-thioester intermediate" evidence="2">
    <location>
        <position position="188"/>
    </location>
</feature>
<dbReference type="InterPro" id="IPR005754">
    <property type="entry name" value="Sortase"/>
</dbReference>
<comment type="caution">
    <text evidence="4">The sequence shown here is derived from an EMBL/GenBank/DDBJ whole genome shotgun (WGS) entry which is preliminary data.</text>
</comment>
<dbReference type="InterPro" id="IPR023365">
    <property type="entry name" value="Sortase_dom-sf"/>
</dbReference>
<name>A0A8H9QY51_CLOPF</name>
<keyword evidence="3" id="KW-0472">Membrane</keyword>
<protein>
    <submittedName>
        <fullName evidence="4">Class D sortase</fullName>
    </submittedName>
</protein>
<dbReference type="EMBL" id="DACTCB010000011">
    <property type="protein sequence ID" value="HAT4308272.1"/>
    <property type="molecule type" value="Genomic_DNA"/>
</dbReference>
<feature type="active site" description="Proton donor/acceptor" evidence="2">
    <location>
        <position position="126"/>
    </location>
</feature>
<dbReference type="Gene3D" id="2.40.260.10">
    <property type="entry name" value="Sortase"/>
    <property type="match status" value="1"/>
</dbReference>
<dbReference type="NCBIfam" id="TIGR01076">
    <property type="entry name" value="sortase_fam"/>
    <property type="match status" value="1"/>
</dbReference>
<sequence>MKRKEVIFGIVIIIIGLLLIAIPIGNNLRAAHIENKMVNDFKDTLNKKNIINNTKNSEEYVSDKKIKEEDYSSKPNKNVIALLSISSIGLKDAPILDGEDNLNYTIGKYSNTPKFGEHGNVVLAAHNNMAGSIFRHLKDVSNGDIIKVQTKENVIFKYKIVNKYVVEPNDSSVIDQDDSKQEITLITCTNHAKQRLIVKGVLI</sequence>
<reference evidence="4" key="1">
    <citation type="journal article" date="2018" name="Genome Biol.">
        <title>SKESA: strategic k-mer extension for scrupulous assemblies.</title>
        <authorList>
            <person name="Souvorov A."/>
            <person name="Agarwala R."/>
            <person name="Lipman D.J."/>
        </authorList>
    </citation>
    <scope>NUCLEOTIDE SEQUENCE</scope>
    <source>
        <strain evidence="4">C8</strain>
    </source>
</reference>
<dbReference type="AlphaFoldDB" id="A0A8H9QY51"/>
<dbReference type="Proteomes" id="UP000859547">
    <property type="component" value="Unassembled WGS sequence"/>
</dbReference>
<keyword evidence="3" id="KW-1133">Transmembrane helix</keyword>
<organism evidence="4">
    <name type="scientific">Clostridium perfringens</name>
    <dbReference type="NCBI Taxonomy" id="1502"/>
    <lineage>
        <taxon>Bacteria</taxon>
        <taxon>Bacillati</taxon>
        <taxon>Bacillota</taxon>
        <taxon>Clostridia</taxon>
        <taxon>Eubacteriales</taxon>
        <taxon>Clostridiaceae</taxon>
        <taxon>Clostridium</taxon>
    </lineage>
</organism>
<keyword evidence="1" id="KW-0378">Hydrolase</keyword>
<dbReference type="InterPro" id="IPR042000">
    <property type="entry name" value="Sortase_D_2"/>
</dbReference>